<evidence type="ECO:0000313" key="3">
    <source>
        <dbReference type="EMBL" id="QHT07425.1"/>
    </source>
</evidence>
<name>A0A6C0CV87_9ZZZZ</name>
<evidence type="ECO:0000256" key="2">
    <source>
        <dbReference type="SAM" id="MobiDB-lite"/>
    </source>
</evidence>
<proteinExistence type="predicted"/>
<feature type="region of interest" description="Disordered" evidence="2">
    <location>
        <begin position="177"/>
        <end position="218"/>
    </location>
</feature>
<dbReference type="EMBL" id="MN739481">
    <property type="protein sequence ID" value="QHT07425.1"/>
    <property type="molecule type" value="Genomic_DNA"/>
</dbReference>
<feature type="compositionally biased region" description="Basic and acidic residues" evidence="2">
    <location>
        <begin position="177"/>
        <end position="207"/>
    </location>
</feature>
<dbReference type="AlphaFoldDB" id="A0A6C0CV87"/>
<protein>
    <submittedName>
        <fullName evidence="3">Uncharacterized protein</fullName>
    </submittedName>
</protein>
<evidence type="ECO:0000256" key="1">
    <source>
        <dbReference type="SAM" id="Coils"/>
    </source>
</evidence>
<feature type="compositionally biased region" description="Pro residues" evidence="2">
    <location>
        <begin position="41"/>
        <end position="52"/>
    </location>
</feature>
<feature type="coiled-coil region" evidence="1">
    <location>
        <begin position="249"/>
        <end position="283"/>
    </location>
</feature>
<sequence>MLAATVAALGAAAAYSAVSSSGPNTTPMPPHEPTVETLTPPIEPTVETPPPEAVGATAPSLPMEEPEKVMAGGGIGRPPWGVISATSPADAPPAGVASALTAVLGISYNPKELEQQLILTERQYQQTTLEIFEVEQKLARKKKEYIDNLGSYAKSLSDSKKAEIDINFYKKKMEPKELSKERRKQLNDIISNKDKSDAERQAAKDELASAASGKQEDAKTLDDYREKYAKAFGDKAKADDEVLYAERDKKAYQAEYDSLLKKKEELKQTLKEIGEKRNEVLLKLQAQVIREPKLSLLPDWQVRLQTYAQAIKARKAAEDNLRIFLTETWNPLEGVDANREQKFGVPKEQLTEAWKQAKVREEQARIALTTVKSPDQIVGSVLSDFNAFASDIEQLTTQADAVNPDGSIKDDSAWNGADPNNIAIISGYPTPVKNLKDAVKNSQLQGAADFYYKVSKLSPRDLSDNLPTLLDKLQKLAGSLKTGGPEGKLKFSRTPFTELTKNLTKSFSYLLLEPAANSVRAFPGRFAAVAGYDVNNREQKLYSALRDKTNAFVDKQLYSIKKVKSLIAEELSKVGQGSKKGKDLLELQGKFDELFPLPQNVPPRGRCELALKDETFKIFKSGKYKDKDILAEVLGGSDDEIKEEFLKDIGFASITNFREAQIHAEEINPSETDRMQLLKAAALEEYVKQSEQVGRQHPAGLTAYAGGDARTDLARIDAQANTPARLSAEPLNAIIPVPPPGQLTNQARAQGLRTELTRLRMPFLSGVYLKGYKLSPIGERLLVETLIPVDDVRKACELDGNVGQGTEQTDRTLKILTSLKAIREPTKEERNPLAEFVEFLKMQRIIDDRSELQDKSRPFTTLATRGFNSSVIERWRLMEVSKKDTKTNVVQTFLTLHSAYFRSIGYDESAIYKGKREADIRKKYTELATDLLKKEYGIEADDKDFWKRIADEFDMNFTFYKMVDGRGVADEDLDTRPGVAMYNIYKTSDGFYYPIAMTDVAFDRAQPVNIGGPALGLRVRQAPFGGAIEGVEMEVGLTDEQKKAEKKRREAVVHVQPASNERDPSRPAYVELVPGIVRGGRRRTNHTWLRSKPVRYTRRKFYK</sequence>
<organism evidence="3">
    <name type="scientific">viral metagenome</name>
    <dbReference type="NCBI Taxonomy" id="1070528"/>
    <lineage>
        <taxon>unclassified sequences</taxon>
        <taxon>metagenomes</taxon>
        <taxon>organismal metagenomes</taxon>
    </lineage>
</organism>
<feature type="region of interest" description="Disordered" evidence="2">
    <location>
        <begin position="16"/>
        <end position="59"/>
    </location>
</feature>
<keyword evidence="1" id="KW-0175">Coiled coil</keyword>
<reference evidence="3" key="1">
    <citation type="journal article" date="2020" name="Nature">
        <title>Giant virus diversity and host interactions through global metagenomics.</title>
        <authorList>
            <person name="Schulz F."/>
            <person name="Roux S."/>
            <person name="Paez-Espino D."/>
            <person name="Jungbluth S."/>
            <person name="Walsh D.A."/>
            <person name="Denef V.J."/>
            <person name="McMahon K.D."/>
            <person name="Konstantinidis K.T."/>
            <person name="Eloe-Fadrosh E.A."/>
            <person name="Kyrpides N.C."/>
            <person name="Woyke T."/>
        </authorList>
    </citation>
    <scope>NUCLEOTIDE SEQUENCE</scope>
    <source>
        <strain evidence="3">GVMAG-M-3300021963-12</strain>
    </source>
</reference>
<accession>A0A6C0CV87</accession>